<comment type="caution">
    <text evidence="1">The sequence shown here is derived from an EMBL/GenBank/DDBJ whole genome shotgun (WGS) entry which is preliminary data.</text>
</comment>
<evidence type="ECO:0000313" key="1">
    <source>
        <dbReference type="EMBL" id="MRW95871.1"/>
    </source>
</evidence>
<keyword evidence="2" id="KW-1185">Reference proteome</keyword>
<proteinExistence type="predicted"/>
<sequence>MTDPRATVRCPACGLEETFSKLADARLRIEAHREETGHDPEWELGRFAPGVEKMGEEAGVCGIPDL</sequence>
<organism evidence="1 2">
    <name type="scientific">Haloferax marinum</name>
    <dbReference type="NCBI Taxonomy" id="2666143"/>
    <lineage>
        <taxon>Archaea</taxon>
        <taxon>Methanobacteriati</taxon>
        <taxon>Methanobacteriota</taxon>
        <taxon>Stenosarchaea group</taxon>
        <taxon>Halobacteria</taxon>
        <taxon>Halobacteriales</taxon>
        <taxon>Haloferacaceae</taxon>
        <taxon>Haloferax</taxon>
    </lineage>
</organism>
<dbReference type="EMBL" id="WKJQ01000001">
    <property type="protein sequence ID" value="MRW95871.1"/>
    <property type="molecule type" value="Genomic_DNA"/>
</dbReference>
<reference evidence="1 2" key="1">
    <citation type="submission" date="2019-11" db="EMBL/GenBank/DDBJ databases">
        <title>Whole genome sequence of Haloferax sp. MBLA0078.</title>
        <authorList>
            <person name="Seo M.-J."/>
            <person name="Cho E.-S."/>
        </authorList>
    </citation>
    <scope>NUCLEOTIDE SEQUENCE [LARGE SCALE GENOMIC DNA]</scope>
    <source>
        <strain evidence="1 2">MBLA0078</strain>
    </source>
</reference>
<dbReference type="OrthoDB" id="200060at2157"/>
<gene>
    <name evidence="1" type="ORF">GJR99_04680</name>
</gene>
<dbReference type="InterPro" id="IPR055964">
    <property type="entry name" value="DUF7542"/>
</dbReference>
<protein>
    <submittedName>
        <fullName evidence="1">Uncharacterized protein</fullName>
    </submittedName>
</protein>
<dbReference type="Proteomes" id="UP000443423">
    <property type="component" value="Unassembled WGS sequence"/>
</dbReference>
<dbReference type="AlphaFoldDB" id="A0A6A8G418"/>
<accession>A0A6A8G418</accession>
<evidence type="ECO:0000313" key="2">
    <source>
        <dbReference type="Proteomes" id="UP000443423"/>
    </source>
</evidence>
<name>A0A6A8G418_9EURY</name>
<dbReference type="Pfam" id="PF24398">
    <property type="entry name" value="DUF7542"/>
    <property type="match status" value="1"/>
</dbReference>
<dbReference type="RefSeq" id="WP_151109765.1">
    <property type="nucleotide sequence ID" value="NZ_WKJQ01000001.1"/>
</dbReference>